<dbReference type="KEGG" id="soe:110787467"/>
<name>A0A9R0JUP0_SPIOL</name>
<keyword evidence="5" id="KW-0539">Nucleus</keyword>
<evidence type="ECO:0000313" key="8">
    <source>
        <dbReference type="RefSeq" id="XP_021847781.1"/>
    </source>
</evidence>
<dbReference type="SUPFAM" id="SSF101936">
    <property type="entry name" value="DNA-binding pseudobarrel domain"/>
    <property type="match status" value="1"/>
</dbReference>
<dbReference type="CDD" id="cd10017">
    <property type="entry name" value="B3_DNA"/>
    <property type="match status" value="1"/>
</dbReference>
<dbReference type="OrthoDB" id="623918at2759"/>
<dbReference type="GO" id="GO:0003677">
    <property type="term" value="F:DNA binding"/>
    <property type="evidence" value="ECO:0007669"/>
    <property type="project" value="UniProtKB-KW"/>
</dbReference>
<keyword evidence="3" id="KW-0238">DNA-binding</keyword>
<dbReference type="Proteomes" id="UP000813463">
    <property type="component" value="Chromosome 3"/>
</dbReference>
<proteinExistence type="predicted"/>
<dbReference type="GO" id="GO:0005634">
    <property type="term" value="C:nucleus"/>
    <property type="evidence" value="ECO:0007669"/>
    <property type="project" value="UniProtKB-SubCell"/>
</dbReference>
<reference evidence="7" key="1">
    <citation type="journal article" date="2021" name="Nat. Commun.">
        <title>Genomic analyses provide insights into spinach domestication and the genetic basis of agronomic traits.</title>
        <authorList>
            <person name="Cai X."/>
            <person name="Sun X."/>
            <person name="Xu C."/>
            <person name="Sun H."/>
            <person name="Wang X."/>
            <person name="Ge C."/>
            <person name="Zhang Z."/>
            <person name="Wang Q."/>
            <person name="Fei Z."/>
            <person name="Jiao C."/>
            <person name="Wang Q."/>
        </authorList>
    </citation>
    <scope>NUCLEOTIDE SEQUENCE [LARGE SCALE GENOMIC DNA]</scope>
    <source>
        <strain evidence="7">cv. Varoflay</strain>
    </source>
</reference>
<protein>
    <submittedName>
        <fullName evidence="8">B3 domain-containing protein At1g49475</fullName>
    </submittedName>
</protein>
<dbReference type="PANTHER" id="PTHR31920">
    <property type="entry name" value="B3 DOMAIN-CONTAINING"/>
    <property type="match status" value="1"/>
</dbReference>
<keyword evidence="2" id="KW-0805">Transcription regulation</keyword>
<accession>A0A9R0JUP0</accession>
<keyword evidence="7" id="KW-1185">Reference proteome</keyword>
<dbReference type="PROSITE" id="PS50863">
    <property type="entry name" value="B3"/>
    <property type="match status" value="1"/>
</dbReference>
<evidence type="ECO:0000259" key="6">
    <source>
        <dbReference type="PROSITE" id="PS50863"/>
    </source>
</evidence>
<sequence>MASDGSSGCPCFFKLILELRLDLHKLEIPRKFMRTHGSNLSNVIYLNIPSGKVWEFDLVRENGKTFLQKGWPEFVKFYSLNDGHCLLFKYEGESRFDVVIFDTSTSEIEYPLGPKACPKLTSCDIM</sequence>
<dbReference type="AlphaFoldDB" id="A0A9R0JUP0"/>
<dbReference type="Gene3D" id="2.40.330.10">
    <property type="entry name" value="DNA-binding pseudobarrel domain"/>
    <property type="match status" value="1"/>
</dbReference>
<gene>
    <name evidence="8" type="primary">LOC110787467</name>
</gene>
<dbReference type="InterPro" id="IPR015300">
    <property type="entry name" value="DNA-bd_pseudobarrel_sf"/>
</dbReference>
<evidence type="ECO:0000256" key="4">
    <source>
        <dbReference type="ARBA" id="ARBA00023163"/>
    </source>
</evidence>
<evidence type="ECO:0000256" key="1">
    <source>
        <dbReference type="ARBA" id="ARBA00004123"/>
    </source>
</evidence>
<organism evidence="7 8">
    <name type="scientific">Spinacia oleracea</name>
    <name type="common">Spinach</name>
    <dbReference type="NCBI Taxonomy" id="3562"/>
    <lineage>
        <taxon>Eukaryota</taxon>
        <taxon>Viridiplantae</taxon>
        <taxon>Streptophyta</taxon>
        <taxon>Embryophyta</taxon>
        <taxon>Tracheophyta</taxon>
        <taxon>Spermatophyta</taxon>
        <taxon>Magnoliopsida</taxon>
        <taxon>eudicotyledons</taxon>
        <taxon>Gunneridae</taxon>
        <taxon>Pentapetalae</taxon>
        <taxon>Caryophyllales</taxon>
        <taxon>Chenopodiaceae</taxon>
        <taxon>Chenopodioideae</taxon>
        <taxon>Anserineae</taxon>
        <taxon>Spinacia</taxon>
    </lineage>
</organism>
<dbReference type="PANTHER" id="PTHR31920:SF108">
    <property type="entry name" value="B3 DOMAIN-CONTAINING TRANSCRIPTION FACTOR VRN1-LIKE"/>
    <property type="match status" value="1"/>
</dbReference>
<comment type="subcellular location">
    <subcellularLocation>
        <location evidence="1">Nucleus</location>
    </subcellularLocation>
</comment>
<dbReference type="InterPro" id="IPR003340">
    <property type="entry name" value="B3_DNA-bd"/>
</dbReference>
<evidence type="ECO:0000256" key="5">
    <source>
        <dbReference type="ARBA" id="ARBA00023242"/>
    </source>
</evidence>
<dbReference type="Pfam" id="PF02362">
    <property type="entry name" value="B3"/>
    <property type="match status" value="1"/>
</dbReference>
<dbReference type="InterPro" id="IPR050655">
    <property type="entry name" value="Plant_B3_domain"/>
</dbReference>
<dbReference type="GeneID" id="110787467"/>
<evidence type="ECO:0000313" key="7">
    <source>
        <dbReference type="Proteomes" id="UP000813463"/>
    </source>
</evidence>
<reference evidence="8" key="2">
    <citation type="submission" date="2025-08" db="UniProtKB">
        <authorList>
            <consortium name="RefSeq"/>
        </authorList>
    </citation>
    <scope>IDENTIFICATION</scope>
    <source>
        <tissue evidence="8">Leaf</tissue>
    </source>
</reference>
<feature type="domain" description="TF-B3" evidence="6">
    <location>
        <begin position="11"/>
        <end position="104"/>
    </location>
</feature>
<keyword evidence="4" id="KW-0804">Transcription</keyword>
<evidence type="ECO:0000256" key="2">
    <source>
        <dbReference type="ARBA" id="ARBA00023015"/>
    </source>
</evidence>
<dbReference type="RefSeq" id="XP_021847781.1">
    <property type="nucleotide sequence ID" value="XM_021992089.2"/>
</dbReference>
<evidence type="ECO:0000256" key="3">
    <source>
        <dbReference type="ARBA" id="ARBA00023125"/>
    </source>
</evidence>
<dbReference type="SMART" id="SM01019">
    <property type="entry name" value="B3"/>
    <property type="match status" value="1"/>
</dbReference>